<comment type="caution">
    <text evidence="1">The sequence shown here is derived from an EMBL/GenBank/DDBJ whole genome shotgun (WGS) entry which is preliminary data.</text>
</comment>
<organism evidence="1 2">
    <name type="scientific">Candidatus Sungbacteria bacterium RIFCSPLOWO2_01_FULL_59_16</name>
    <dbReference type="NCBI Taxonomy" id="1802280"/>
    <lineage>
        <taxon>Bacteria</taxon>
        <taxon>Candidatus Sungiibacteriota</taxon>
    </lineage>
</organism>
<dbReference type="EMBL" id="MHQS01000014">
    <property type="protein sequence ID" value="OHA08574.1"/>
    <property type="molecule type" value="Genomic_DNA"/>
</dbReference>
<dbReference type="STRING" id="1802280.A3B37_01750"/>
<evidence type="ECO:0008006" key="3">
    <source>
        <dbReference type="Google" id="ProtNLM"/>
    </source>
</evidence>
<proteinExistence type="predicted"/>
<dbReference type="PANTHER" id="PTHR31362:SF0">
    <property type="entry name" value="EXOSTOSIN DOMAIN-CONTAINING PROTEIN-RELATED"/>
    <property type="match status" value="1"/>
</dbReference>
<dbReference type="AlphaFoldDB" id="A0A1G2LAJ7"/>
<dbReference type="Proteomes" id="UP000176705">
    <property type="component" value="Unassembled WGS sequence"/>
</dbReference>
<gene>
    <name evidence="1" type="ORF">A3B37_01750</name>
</gene>
<name>A0A1G2LAJ7_9BACT</name>
<dbReference type="InterPro" id="IPR005049">
    <property type="entry name" value="STL-like"/>
</dbReference>
<dbReference type="PANTHER" id="PTHR31362">
    <property type="entry name" value="GLYCOSYLTRANSFERASE STELLO1-RELATED"/>
    <property type="match status" value="1"/>
</dbReference>
<sequence>MPKTTLLTTTIRVPTFIEDVCRNVMAHKHADVSWYIIGDRKTPPETGKHCDAVSEKFGISVTYVDLEAQRKRLYDFPELLEMVPENTPVRRLLWHFVAYLEGCETLVSVDDDNFVTDIDFVGSHQIVGTSPEIPLVSTERGWWNIYETLREERGIPVFPRGYPWGKRSYQPEQKSVEKRALSVIVNNGLVLEDPDQDAISRLFWPIRITGMDPEFEPNFGLTPGTWSAFNNQNTAFSREIIPAFYTPVSTGRNADIWTSFVICRLAEHVGGVISYGYPLVKQVRNPHNFWKDLEDEWINNQASDRFVELLRSIPLTEPTYLGALGELLMGCLERLNTIADLPQAHRNMMESFFREYLIWQKLFIGLKA</sequence>
<protein>
    <recommendedName>
        <fullName evidence="3">Reversibly glycosylated polypeptide</fullName>
    </recommendedName>
</protein>
<reference evidence="1 2" key="1">
    <citation type="journal article" date="2016" name="Nat. Commun.">
        <title>Thousands of microbial genomes shed light on interconnected biogeochemical processes in an aquifer system.</title>
        <authorList>
            <person name="Anantharaman K."/>
            <person name="Brown C.T."/>
            <person name="Hug L.A."/>
            <person name="Sharon I."/>
            <person name="Castelle C.J."/>
            <person name="Probst A.J."/>
            <person name="Thomas B.C."/>
            <person name="Singh A."/>
            <person name="Wilkins M.J."/>
            <person name="Karaoz U."/>
            <person name="Brodie E.L."/>
            <person name="Williams K.H."/>
            <person name="Hubbard S.S."/>
            <person name="Banfield J.F."/>
        </authorList>
    </citation>
    <scope>NUCLEOTIDE SEQUENCE [LARGE SCALE GENOMIC DNA]</scope>
</reference>
<accession>A0A1G2LAJ7</accession>
<evidence type="ECO:0000313" key="1">
    <source>
        <dbReference type="EMBL" id="OHA08574.1"/>
    </source>
</evidence>
<evidence type="ECO:0000313" key="2">
    <source>
        <dbReference type="Proteomes" id="UP000176705"/>
    </source>
</evidence>